<evidence type="ECO:0000313" key="7">
    <source>
        <dbReference type="Proteomes" id="UP001214043"/>
    </source>
</evidence>
<dbReference type="PANTHER" id="PTHR43142">
    <property type="entry name" value="CARBOXYLIC ESTER HYDROLASE"/>
    <property type="match status" value="1"/>
</dbReference>
<comment type="similarity">
    <text evidence="2">Belongs to the 'GDXG' lipolytic enzyme family.</text>
</comment>
<comment type="similarity">
    <text evidence="1 4">Belongs to the type-B carboxylesterase/lipase family.</text>
</comment>
<organism evidence="6 7">
    <name type="scientific">Hyphococcus flavus</name>
    <dbReference type="NCBI Taxonomy" id="1866326"/>
    <lineage>
        <taxon>Bacteria</taxon>
        <taxon>Pseudomonadati</taxon>
        <taxon>Pseudomonadota</taxon>
        <taxon>Alphaproteobacteria</taxon>
        <taxon>Parvularculales</taxon>
        <taxon>Parvularculaceae</taxon>
        <taxon>Hyphococcus</taxon>
    </lineage>
</organism>
<protein>
    <recommendedName>
        <fullName evidence="4">Carboxylic ester hydrolase</fullName>
        <ecNumber evidence="4">3.1.1.-</ecNumber>
    </recommendedName>
</protein>
<dbReference type="SUPFAM" id="SSF53474">
    <property type="entry name" value="alpha/beta-Hydrolases"/>
    <property type="match status" value="1"/>
</dbReference>
<dbReference type="EMBL" id="CP118166">
    <property type="protein sequence ID" value="WDI30088.1"/>
    <property type="molecule type" value="Genomic_DNA"/>
</dbReference>
<dbReference type="AlphaFoldDB" id="A0AAF0CEU0"/>
<gene>
    <name evidence="6" type="ORF">PUV54_08970</name>
</gene>
<dbReference type="EC" id="3.1.1.-" evidence="4"/>
<feature type="chain" id="PRO_5041776155" description="Carboxylic ester hydrolase" evidence="4">
    <location>
        <begin position="30"/>
        <end position="530"/>
    </location>
</feature>
<accession>A0AAF0CEU0</accession>
<dbReference type="Gene3D" id="3.40.50.1820">
    <property type="entry name" value="alpha/beta hydrolase"/>
    <property type="match status" value="1"/>
</dbReference>
<dbReference type="Pfam" id="PF00135">
    <property type="entry name" value="COesterase"/>
    <property type="match status" value="1"/>
</dbReference>
<evidence type="ECO:0000256" key="1">
    <source>
        <dbReference type="ARBA" id="ARBA00005964"/>
    </source>
</evidence>
<dbReference type="RefSeq" id="WP_274491879.1">
    <property type="nucleotide sequence ID" value="NZ_CP118166.1"/>
</dbReference>
<dbReference type="PANTHER" id="PTHR43142:SF1">
    <property type="entry name" value="CARBOXYLIC ESTER HYDROLASE"/>
    <property type="match status" value="1"/>
</dbReference>
<dbReference type="InterPro" id="IPR002168">
    <property type="entry name" value="Lipase_GDXG_HIS_AS"/>
</dbReference>
<feature type="signal peptide" evidence="4">
    <location>
        <begin position="1"/>
        <end position="29"/>
    </location>
</feature>
<feature type="domain" description="Carboxylesterase type B" evidence="5">
    <location>
        <begin position="36"/>
        <end position="512"/>
    </location>
</feature>
<dbReference type="InterPro" id="IPR029058">
    <property type="entry name" value="AB_hydrolase_fold"/>
</dbReference>
<keyword evidence="4" id="KW-0732">Signal</keyword>
<dbReference type="InterPro" id="IPR019826">
    <property type="entry name" value="Carboxylesterase_B_AS"/>
</dbReference>
<dbReference type="InterPro" id="IPR019819">
    <property type="entry name" value="Carboxylesterase_B_CS"/>
</dbReference>
<dbReference type="InterPro" id="IPR002018">
    <property type="entry name" value="CarbesteraseB"/>
</dbReference>
<dbReference type="KEGG" id="hfl:PUV54_08970"/>
<dbReference type="PROSITE" id="PS01173">
    <property type="entry name" value="LIPASE_GDXG_HIS"/>
    <property type="match status" value="1"/>
</dbReference>
<dbReference type="GO" id="GO:0016787">
    <property type="term" value="F:hydrolase activity"/>
    <property type="evidence" value="ECO:0007669"/>
    <property type="project" value="UniProtKB-KW"/>
</dbReference>
<dbReference type="PROSITE" id="PS00122">
    <property type="entry name" value="CARBOXYLESTERASE_B_1"/>
    <property type="match status" value="1"/>
</dbReference>
<name>A0AAF0CEU0_9PROT</name>
<dbReference type="PROSITE" id="PS00941">
    <property type="entry name" value="CARBOXYLESTERASE_B_2"/>
    <property type="match status" value="1"/>
</dbReference>
<evidence type="ECO:0000256" key="3">
    <source>
        <dbReference type="ARBA" id="ARBA00022801"/>
    </source>
</evidence>
<evidence type="ECO:0000259" key="5">
    <source>
        <dbReference type="Pfam" id="PF00135"/>
    </source>
</evidence>
<evidence type="ECO:0000313" key="6">
    <source>
        <dbReference type="EMBL" id="WDI30088.1"/>
    </source>
</evidence>
<sequence length="530" mass="57982">MRQYSNINRRDVLATGLAASTLFPSSAVAAKTEEHPVALTSHGPVRGYIRDNVKTFKGVRYGADTSERRFQKPVAPIPWQDPVDSFDYGAASPQRGDREAMGEDCLFLNVWTPALADGGARPVIVYFHGGAYNSGSGSHSLYDGVNLVNKGDVVVITVNHRLNAFGYLYLPMLTGGAFPDSGNAGIWDLVLALGWVRDNAAAFGGDPSRVMVFGQSGGGAKIATMMAAPAARGLFHSAATMSGQQVTASGPLNATERARAFLDAASIEYDDVESLKTAPAEKMIEALSAVDPINSERGLYFGPVLDERFLTQHPFWPEAPAQSASIPMILGNTKDETRNLIGNREPDTFDLTWDEVPARLARHMRVDISPIEVLETYRRVYPDYSPSDVFFAATTAGRSWRGQVEESDARARQVAPTWVYQMNLPSPLDGGKWGAPHTFDIPLAFDNMEKEGSMTGTGRSARRVADQLSKAFINLARNGDPNHDSIPQWGKHNLPARETMVFDEETQLVSDPRKEERELFAKVPFIQWGT</sequence>
<keyword evidence="3 4" id="KW-0378">Hydrolase</keyword>
<evidence type="ECO:0000256" key="4">
    <source>
        <dbReference type="RuleBase" id="RU361235"/>
    </source>
</evidence>
<dbReference type="Proteomes" id="UP001214043">
    <property type="component" value="Chromosome"/>
</dbReference>
<reference evidence="6" key="1">
    <citation type="submission" date="2023-02" db="EMBL/GenBank/DDBJ databases">
        <title>Genome sequence of Hyphococcus flavus.</title>
        <authorList>
            <person name="Rong J.-C."/>
            <person name="Zhao Q."/>
            <person name="Yi M."/>
            <person name="Wu J.-Y."/>
        </authorList>
    </citation>
    <scope>NUCLEOTIDE SEQUENCE</scope>
    <source>
        <strain evidence="6">MCCC 1K03223</strain>
    </source>
</reference>
<proteinExistence type="inferred from homology"/>
<keyword evidence="7" id="KW-1185">Reference proteome</keyword>
<evidence type="ECO:0000256" key="2">
    <source>
        <dbReference type="ARBA" id="ARBA00010515"/>
    </source>
</evidence>